<dbReference type="KEGG" id="rhom:FRIFI_1410"/>
<evidence type="ECO:0000313" key="3">
    <source>
        <dbReference type="Proteomes" id="UP000245695"/>
    </source>
</evidence>
<dbReference type="GO" id="GO:0006281">
    <property type="term" value="P:DNA repair"/>
    <property type="evidence" value="ECO:0007669"/>
    <property type="project" value="InterPro"/>
</dbReference>
<dbReference type="AlphaFoldDB" id="A0A2P2BRD6"/>
<sequence>MKVDFTIDGEPEGKARPRFNTKTGRAYTTDRTRMYEDYTKLLYRSQIKHYFEGYIRLTVKAFYKIAKSDSKKIKEQKKANVLRPSKKPDIDNVVKLIADSLNDIAYKDDTQIVEIVAKKFYSENPRVEVTIESI</sequence>
<evidence type="ECO:0000256" key="1">
    <source>
        <dbReference type="SAM" id="MobiDB-lite"/>
    </source>
</evidence>
<gene>
    <name evidence="2" type="ORF">FRIFI_1410</name>
</gene>
<feature type="region of interest" description="Disordered" evidence="1">
    <location>
        <begin position="1"/>
        <end position="20"/>
    </location>
</feature>
<dbReference type="GO" id="GO:0004519">
    <property type="term" value="F:endonuclease activity"/>
    <property type="evidence" value="ECO:0007669"/>
    <property type="project" value="UniProtKB-KW"/>
</dbReference>
<keyword evidence="2" id="KW-0255">Endonuclease</keyword>
<dbReference type="Proteomes" id="UP000245695">
    <property type="component" value="Chromosome 1"/>
</dbReference>
<dbReference type="GO" id="GO:0000287">
    <property type="term" value="F:magnesium ion binding"/>
    <property type="evidence" value="ECO:0007669"/>
    <property type="project" value="InterPro"/>
</dbReference>
<protein>
    <submittedName>
        <fullName evidence="2">RusA endonuclease</fullName>
    </submittedName>
</protein>
<organism evidence="2 3">
    <name type="scientific">Romboutsia hominis</name>
    <dbReference type="NCBI Taxonomy" id="1507512"/>
    <lineage>
        <taxon>Bacteria</taxon>
        <taxon>Bacillati</taxon>
        <taxon>Bacillota</taxon>
        <taxon>Clostridia</taxon>
        <taxon>Peptostreptococcales</taxon>
        <taxon>Peptostreptococcaceae</taxon>
        <taxon>Romboutsia</taxon>
    </lineage>
</organism>
<dbReference type="InterPro" id="IPR036614">
    <property type="entry name" value="RusA-like_sf"/>
</dbReference>
<accession>A0A2P2BRD6</accession>
<dbReference type="Pfam" id="PF05866">
    <property type="entry name" value="RusA"/>
    <property type="match status" value="1"/>
</dbReference>
<dbReference type="InterPro" id="IPR008822">
    <property type="entry name" value="Endonuclease_RusA-like"/>
</dbReference>
<keyword evidence="2" id="KW-0540">Nuclease</keyword>
<reference evidence="2 3" key="1">
    <citation type="submission" date="2014-09" db="EMBL/GenBank/DDBJ databases">
        <authorList>
            <person name="Hornung B.V."/>
        </authorList>
    </citation>
    <scope>NUCLEOTIDE SEQUENCE [LARGE SCALE GENOMIC DNA]</scope>
    <source>
        <strain evidence="2 3">FRIFI</strain>
    </source>
</reference>
<feature type="compositionally biased region" description="Basic and acidic residues" evidence="1">
    <location>
        <begin position="1"/>
        <end position="15"/>
    </location>
</feature>
<evidence type="ECO:0000313" key="2">
    <source>
        <dbReference type="EMBL" id="CEI72945.1"/>
    </source>
</evidence>
<keyword evidence="3" id="KW-1185">Reference proteome</keyword>
<keyword evidence="2" id="KW-0378">Hydrolase</keyword>
<dbReference type="Gene3D" id="3.30.1330.70">
    <property type="entry name" value="Holliday junction resolvase RusA"/>
    <property type="match status" value="1"/>
</dbReference>
<dbReference type="GO" id="GO:0006310">
    <property type="term" value="P:DNA recombination"/>
    <property type="evidence" value="ECO:0007669"/>
    <property type="project" value="InterPro"/>
</dbReference>
<dbReference type="RefSeq" id="WP_166505439.1">
    <property type="nucleotide sequence ID" value="NZ_LN650648.1"/>
</dbReference>
<dbReference type="EMBL" id="LN650648">
    <property type="protein sequence ID" value="CEI72945.1"/>
    <property type="molecule type" value="Genomic_DNA"/>
</dbReference>
<proteinExistence type="predicted"/>
<dbReference type="SUPFAM" id="SSF103084">
    <property type="entry name" value="Holliday junction resolvase RusA"/>
    <property type="match status" value="1"/>
</dbReference>
<name>A0A2P2BRD6_9FIRM</name>